<feature type="transmembrane region" description="Helical" evidence="6">
    <location>
        <begin position="443"/>
        <end position="463"/>
    </location>
</feature>
<accession>A0ABM0JLN2</accession>
<feature type="transmembrane region" description="Helical" evidence="6">
    <location>
        <begin position="238"/>
        <end position="261"/>
    </location>
</feature>
<dbReference type="PANTHER" id="PTHR19444:SF13">
    <property type="entry name" value="PROTEIN UNC-93 HOMOLOG A"/>
    <property type="match status" value="1"/>
</dbReference>
<evidence type="ECO:0000256" key="1">
    <source>
        <dbReference type="ARBA" id="ARBA00004141"/>
    </source>
</evidence>
<organism evidence="7 8">
    <name type="scientific">Aplysia californica</name>
    <name type="common">California sea hare</name>
    <dbReference type="NCBI Taxonomy" id="6500"/>
    <lineage>
        <taxon>Eukaryota</taxon>
        <taxon>Metazoa</taxon>
        <taxon>Spiralia</taxon>
        <taxon>Lophotrochozoa</taxon>
        <taxon>Mollusca</taxon>
        <taxon>Gastropoda</taxon>
        <taxon>Heterobranchia</taxon>
        <taxon>Euthyneura</taxon>
        <taxon>Tectipleura</taxon>
        <taxon>Aplysiida</taxon>
        <taxon>Aplysioidea</taxon>
        <taxon>Aplysiidae</taxon>
        <taxon>Aplysia</taxon>
    </lineage>
</organism>
<dbReference type="RefSeq" id="XP_005096598.1">
    <property type="nucleotide sequence ID" value="XM_005096541.1"/>
</dbReference>
<keyword evidence="4 6" id="KW-1133">Transmembrane helix</keyword>
<evidence type="ECO:0000256" key="2">
    <source>
        <dbReference type="ARBA" id="ARBA00009172"/>
    </source>
</evidence>
<evidence type="ECO:0000313" key="7">
    <source>
        <dbReference type="Proteomes" id="UP000694888"/>
    </source>
</evidence>
<evidence type="ECO:0000256" key="3">
    <source>
        <dbReference type="ARBA" id="ARBA00022692"/>
    </source>
</evidence>
<keyword evidence="3 6" id="KW-0812">Transmembrane</keyword>
<evidence type="ECO:0000256" key="6">
    <source>
        <dbReference type="SAM" id="Phobius"/>
    </source>
</evidence>
<feature type="transmembrane region" description="Helical" evidence="6">
    <location>
        <begin position="355"/>
        <end position="375"/>
    </location>
</feature>
<proteinExistence type="inferred from homology"/>
<reference evidence="8" key="1">
    <citation type="submission" date="2025-08" db="UniProtKB">
        <authorList>
            <consortium name="RefSeq"/>
        </authorList>
    </citation>
    <scope>IDENTIFICATION</scope>
</reference>
<evidence type="ECO:0000256" key="5">
    <source>
        <dbReference type="ARBA" id="ARBA00023136"/>
    </source>
</evidence>
<feature type="transmembrane region" description="Helical" evidence="6">
    <location>
        <begin position="75"/>
        <end position="94"/>
    </location>
</feature>
<dbReference type="InterPro" id="IPR036259">
    <property type="entry name" value="MFS_trans_sf"/>
</dbReference>
<dbReference type="Proteomes" id="UP000694888">
    <property type="component" value="Unplaced"/>
</dbReference>
<dbReference type="InterPro" id="IPR010291">
    <property type="entry name" value="Ion_channel_UNC-93"/>
</dbReference>
<sequence length="501" mass="54344">MSSTMSEKDKTADAEVSCTPEIPGAETPTCVSSPMNTCLVLSLSFTFVYTAYLAIQNLQSSLNQEENLGVSSLSVLYGTIIICGTMAPTLIRLIGAKNVMLTAWLIHAIYTACNFYPTWGTLIPASALMGAIAAPMWTAQGIYITSAGESYAKMFFSAIPTSEALHAVLSKFNGIFFMFYEMTQITGNLISSFVLSSGSYNSTNSNEPKVCGVHVCDTADTGSNTSSSSEVEEPEKDVVYILLGVFLACNIVGFLVTAFFLPKLKNPEKDSNVTGGCSEMFGCMKMVVDSRMVLLIPLFMGQAMAVGVLYGDYTRDYISCGIGIQWVGYIMTSYGVCTAVFAISINSLARHMGRLSLFIIAVLADVSTLVAMLIWSPAGNEYVAVYFLIPAVSGISEGIMQAQFNTLVAQVFSDNMTPAFATYHTSKATSFTLTFVLSTFVCLRYRLFISIGLYGLGLVGYLITEFRLKRRATYTDKHGQTEVKKQSDIVDNTTKHNSGLQ</sequence>
<protein>
    <submittedName>
        <fullName evidence="8">Protein unc-93 homolog A isoform X2</fullName>
    </submittedName>
</protein>
<keyword evidence="5 6" id="KW-0472">Membrane</keyword>
<evidence type="ECO:0000256" key="4">
    <source>
        <dbReference type="ARBA" id="ARBA00022989"/>
    </source>
</evidence>
<comment type="subcellular location">
    <subcellularLocation>
        <location evidence="1">Membrane</location>
        <topology evidence="1">Multi-pass membrane protein</topology>
    </subcellularLocation>
</comment>
<feature type="transmembrane region" description="Helical" evidence="6">
    <location>
        <begin position="38"/>
        <end position="55"/>
    </location>
</feature>
<dbReference type="PANTHER" id="PTHR19444">
    <property type="entry name" value="UNC-93 RELATED"/>
    <property type="match status" value="1"/>
</dbReference>
<keyword evidence="7" id="KW-1185">Reference proteome</keyword>
<dbReference type="InterPro" id="IPR051951">
    <property type="entry name" value="UNC-93_regulatory"/>
</dbReference>
<dbReference type="SUPFAM" id="SSF103473">
    <property type="entry name" value="MFS general substrate transporter"/>
    <property type="match status" value="1"/>
</dbReference>
<name>A0ABM0JLN2_APLCA</name>
<gene>
    <name evidence="8" type="primary">LOC101853547</name>
</gene>
<feature type="transmembrane region" description="Helical" evidence="6">
    <location>
        <begin position="323"/>
        <end position="343"/>
    </location>
</feature>
<dbReference type="Pfam" id="PF05978">
    <property type="entry name" value="UNC-93"/>
    <property type="match status" value="1"/>
</dbReference>
<dbReference type="GeneID" id="101853547"/>
<comment type="similarity">
    <text evidence="2">Belongs to the unc-93 family.</text>
</comment>
<evidence type="ECO:0000313" key="8">
    <source>
        <dbReference type="RefSeq" id="XP_005096598.1"/>
    </source>
</evidence>
<feature type="transmembrane region" description="Helical" evidence="6">
    <location>
        <begin position="292"/>
        <end position="311"/>
    </location>
</feature>